<keyword evidence="2" id="KW-1185">Reference proteome</keyword>
<accession>A0ACB7RWL0</accession>
<evidence type="ECO:0000313" key="1">
    <source>
        <dbReference type="EMBL" id="KAH6926061.1"/>
    </source>
</evidence>
<proteinExistence type="predicted"/>
<dbReference type="EMBL" id="CM023487">
    <property type="protein sequence ID" value="KAH6926061.1"/>
    <property type="molecule type" value="Genomic_DNA"/>
</dbReference>
<comment type="caution">
    <text evidence="1">The sequence shown here is derived from an EMBL/GenBank/DDBJ whole genome shotgun (WGS) entry which is preliminary data.</text>
</comment>
<reference evidence="1" key="1">
    <citation type="submission" date="2020-05" db="EMBL/GenBank/DDBJ databases">
        <title>Large-scale comparative analyses of tick genomes elucidate their genetic diversity and vector capacities.</title>
        <authorList>
            <person name="Jia N."/>
            <person name="Wang J."/>
            <person name="Shi W."/>
            <person name="Du L."/>
            <person name="Sun Y."/>
            <person name="Zhan W."/>
            <person name="Jiang J."/>
            <person name="Wang Q."/>
            <person name="Zhang B."/>
            <person name="Ji P."/>
            <person name="Sakyi L.B."/>
            <person name="Cui X."/>
            <person name="Yuan T."/>
            <person name="Jiang B."/>
            <person name="Yang W."/>
            <person name="Lam T.T.-Y."/>
            <person name="Chang Q."/>
            <person name="Ding S."/>
            <person name="Wang X."/>
            <person name="Zhu J."/>
            <person name="Ruan X."/>
            <person name="Zhao L."/>
            <person name="Wei J."/>
            <person name="Que T."/>
            <person name="Du C."/>
            <person name="Cheng J."/>
            <person name="Dai P."/>
            <person name="Han X."/>
            <person name="Huang E."/>
            <person name="Gao Y."/>
            <person name="Liu J."/>
            <person name="Shao H."/>
            <person name="Ye R."/>
            <person name="Li L."/>
            <person name="Wei W."/>
            <person name="Wang X."/>
            <person name="Wang C."/>
            <person name="Yang T."/>
            <person name="Huo Q."/>
            <person name="Li W."/>
            <person name="Guo W."/>
            <person name="Chen H."/>
            <person name="Zhou L."/>
            <person name="Ni X."/>
            <person name="Tian J."/>
            <person name="Zhou Y."/>
            <person name="Sheng Y."/>
            <person name="Liu T."/>
            <person name="Pan Y."/>
            <person name="Xia L."/>
            <person name="Li J."/>
            <person name="Zhao F."/>
            <person name="Cao W."/>
        </authorList>
    </citation>
    <scope>NUCLEOTIDE SEQUENCE</scope>
    <source>
        <strain evidence="1">Hyas-2018</strain>
    </source>
</reference>
<sequence length="173" mass="18192">MLRQSASPQRGERGRALERCTEKPLAAFLSPWFPELGVQMFRPGPNSATLHPMHSPSEGTASSPLNAASGHRRRALMSPGAAALDGMSVLAGRMDGTNKRRSAVPGGACGGARLNNVGSVDLPRAKYVDVQVNGSLLEFKVGSGAELSVVPSRFSEILGRLDVQEDELTDPGG</sequence>
<protein>
    <submittedName>
        <fullName evidence="1">Uncharacterized protein</fullName>
    </submittedName>
</protein>
<evidence type="ECO:0000313" key="2">
    <source>
        <dbReference type="Proteomes" id="UP000821845"/>
    </source>
</evidence>
<gene>
    <name evidence="1" type="ORF">HPB50_013588</name>
</gene>
<dbReference type="Proteomes" id="UP000821845">
    <property type="component" value="Chromosome 7"/>
</dbReference>
<name>A0ACB7RWL0_HYAAI</name>
<organism evidence="1 2">
    <name type="scientific">Hyalomma asiaticum</name>
    <name type="common">Tick</name>
    <dbReference type="NCBI Taxonomy" id="266040"/>
    <lineage>
        <taxon>Eukaryota</taxon>
        <taxon>Metazoa</taxon>
        <taxon>Ecdysozoa</taxon>
        <taxon>Arthropoda</taxon>
        <taxon>Chelicerata</taxon>
        <taxon>Arachnida</taxon>
        <taxon>Acari</taxon>
        <taxon>Parasitiformes</taxon>
        <taxon>Ixodida</taxon>
        <taxon>Ixodoidea</taxon>
        <taxon>Ixodidae</taxon>
        <taxon>Hyalomminae</taxon>
        <taxon>Hyalomma</taxon>
    </lineage>
</organism>